<keyword evidence="2" id="KW-1185">Reference proteome</keyword>
<protein>
    <submittedName>
        <fullName evidence="1">Uncharacterized protein</fullName>
    </submittedName>
</protein>
<accession>L0K9B8</accession>
<sequence>MEIDEVSDEYMPILEEISEEEVEDIIAQDRYMPNNDEIAAGVNDILDRRSYVFGDEEIVDEIADDIGIADYSPADDIVARTINAVDYNEEIAEEIVANIGDYTRDHDKIAEQMGQDVYELADEIANIVDLD</sequence>
<dbReference type="HOGENOM" id="CLU_1924638_0_0_9"/>
<organism evidence="1 2">
    <name type="scientific">Halobacteroides halobius (strain ATCC 35273 / DSM 5150 / MD-1)</name>
    <dbReference type="NCBI Taxonomy" id="748449"/>
    <lineage>
        <taxon>Bacteria</taxon>
        <taxon>Bacillati</taxon>
        <taxon>Bacillota</taxon>
        <taxon>Clostridia</taxon>
        <taxon>Halanaerobiales</taxon>
        <taxon>Halobacteroidaceae</taxon>
        <taxon>Halobacteroides</taxon>
    </lineage>
</organism>
<name>L0K9B8_HALHC</name>
<proteinExistence type="predicted"/>
<dbReference type="KEGG" id="hhl:Halha_1674"/>
<dbReference type="Proteomes" id="UP000010880">
    <property type="component" value="Chromosome"/>
</dbReference>
<dbReference type="AlphaFoldDB" id="L0K9B8"/>
<dbReference type="STRING" id="748449.Halha_1674"/>
<dbReference type="EMBL" id="CP003359">
    <property type="protein sequence ID" value="AGB41611.1"/>
    <property type="molecule type" value="Genomic_DNA"/>
</dbReference>
<evidence type="ECO:0000313" key="2">
    <source>
        <dbReference type="Proteomes" id="UP000010880"/>
    </source>
</evidence>
<gene>
    <name evidence="1" type="ordered locus">Halha_1674</name>
</gene>
<dbReference type="RefSeq" id="WP_015327327.1">
    <property type="nucleotide sequence ID" value="NC_019978.1"/>
</dbReference>
<evidence type="ECO:0000313" key="1">
    <source>
        <dbReference type="EMBL" id="AGB41611.1"/>
    </source>
</evidence>
<reference evidence="2" key="1">
    <citation type="submission" date="2012-02" db="EMBL/GenBank/DDBJ databases">
        <title>The complete genome of Halobacteroides halobius DSM 5150.</title>
        <authorList>
            <person name="Lucas S."/>
            <person name="Copeland A."/>
            <person name="Lapidus A."/>
            <person name="Glavina del Rio T."/>
            <person name="Dalin E."/>
            <person name="Tice H."/>
            <person name="Bruce D."/>
            <person name="Goodwin L."/>
            <person name="Pitluck S."/>
            <person name="Peters L."/>
            <person name="Mikhailova N."/>
            <person name="Gu W."/>
            <person name="Kyrpides N."/>
            <person name="Mavromatis K."/>
            <person name="Ivanova N."/>
            <person name="Brettin T."/>
            <person name="Detter J.C."/>
            <person name="Han C."/>
            <person name="Larimer F."/>
            <person name="Land M."/>
            <person name="Hauser L."/>
            <person name="Markowitz V."/>
            <person name="Cheng J.-F."/>
            <person name="Hugenholtz P."/>
            <person name="Woyke T."/>
            <person name="Wu D."/>
            <person name="Tindall B."/>
            <person name="Pomrenke H."/>
            <person name="Brambilla E."/>
            <person name="Klenk H.-P."/>
            <person name="Eisen J.A."/>
        </authorList>
    </citation>
    <scope>NUCLEOTIDE SEQUENCE [LARGE SCALE GENOMIC DNA]</scope>
    <source>
        <strain evidence="2">ATCC 35273 / DSM 5150 / MD-1</strain>
    </source>
</reference>